<gene>
    <name evidence="7" type="ORF">BT96DRAFT_1014103</name>
</gene>
<evidence type="ECO:0000256" key="2">
    <source>
        <dbReference type="ARBA" id="ARBA00022692"/>
    </source>
</evidence>
<dbReference type="PANTHER" id="PTHR43341">
    <property type="entry name" value="AMINO ACID PERMEASE"/>
    <property type="match status" value="1"/>
</dbReference>
<evidence type="ECO:0000256" key="1">
    <source>
        <dbReference type="ARBA" id="ARBA00004141"/>
    </source>
</evidence>
<evidence type="ECO:0000256" key="5">
    <source>
        <dbReference type="SAM" id="Phobius"/>
    </source>
</evidence>
<name>A0A6A4IC15_9AGAR</name>
<evidence type="ECO:0000313" key="7">
    <source>
        <dbReference type="EMBL" id="KAE9407550.1"/>
    </source>
</evidence>
<dbReference type="EMBL" id="ML769395">
    <property type="protein sequence ID" value="KAE9407550.1"/>
    <property type="molecule type" value="Genomic_DNA"/>
</dbReference>
<comment type="subcellular location">
    <subcellularLocation>
        <location evidence="1">Membrane</location>
        <topology evidence="1">Multi-pass membrane protein</topology>
    </subcellularLocation>
</comment>
<reference evidence="7" key="1">
    <citation type="journal article" date="2019" name="Environ. Microbiol.">
        <title>Fungal ecological strategies reflected in gene transcription - a case study of two litter decomposers.</title>
        <authorList>
            <person name="Barbi F."/>
            <person name="Kohler A."/>
            <person name="Barry K."/>
            <person name="Baskaran P."/>
            <person name="Daum C."/>
            <person name="Fauchery L."/>
            <person name="Ihrmark K."/>
            <person name="Kuo A."/>
            <person name="LaButti K."/>
            <person name="Lipzen A."/>
            <person name="Morin E."/>
            <person name="Grigoriev I.V."/>
            <person name="Henrissat B."/>
            <person name="Lindahl B."/>
            <person name="Martin F."/>
        </authorList>
    </citation>
    <scope>NUCLEOTIDE SEQUENCE</scope>
    <source>
        <strain evidence="7">JB14</strain>
    </source>
</reference>
<dbReference type="SUPFAM" id="SSF51735">
    <property type="entry name" value="NAD(P)-binding Rossmann-fold domains"/>
    <property type="match status" value="1"/>
</dbReference>
<dbReference type="AlphaFoldDB" id="A0A6A4IC15"/>
<dbReference type="InterPro" id="IPR004841">
    <property type="entry name" value="AA-permease/SLC12A_dom"/>
</dbReference>
<feature type="transmembrane region" description="Helical" evidence="5">
    <location>
        <begin position="298"/>
        <end position="317"/>
    </location>
</feature>
<dbReference type="InterPro" id="IPR002347">
    <property type="entry name" value="SDR_fam"/>
</dbReference>
<accession>A0A6A4IC15</accession>
<feature type="transmembrane region" description="Helical" evidence="5">
    <location>
        <begin position="64"/>
        <end position="85"/>
    </location>
</feature>
<keyword evidence="4 5" id="KW-0472">Membrane</keyword>
<dbReference type="PANTHER" id="PTHR43341:SF15">
    <property type="entry name" value="GENERAL AMINO ACID PERMEASE AGP2"/>
    <property type="match status" value="1"/>
</dbReference>
<sequence>MHFPHNFQTALDPALFRPSTRPQMAEITQPTEMDVHPTQSSQATAMPSKVIRDKTQRHLKNRHVQLIGIGGAIGTVLFVQMGYVLPNGGPGSLFIAFLFYSSVVLSVNSCLAEMTTWMPITSPFVRYADHFIDPALGVTCGFNYFVITAMSVPFEVVAVNLLLHFWTDKIPMIVEIFIVLGLYLMLNVFAVNYFGESEFFLAFGKVLLASGLIVFTFVAMVGGNPKHEAFGFRNWTPSHVSGAPFAEYKKSGNLGRFLGFLSCLIQASVTIVGPEYISVTAGEVCNPRRTLPRAFRSTFLRLLVFFVLGAFSIGILLPYSSLELAEIIASPGPGASASPFVLALQQLGVPDALTHVVNALIMLSAFSAGNGYVYSAARCLYGMSLDGVVAGKERGSTMSRLGWCTKKGVPVWCVGVACSFGLLAFMQLSDSASKVLEWLIKLIVVSGSFNYACISLSYLRFYKALKLQNISRENLPYKGKWQPFCAYYAFFFTSLMIGIQIYSVFITEPLDIPPIIFTFTMVVLLPLVYLTTKLRYGTKIRDLNVVNFFEDERQLLLPEECVICGSTNPRHPGVSGIKAANHGKFIYIIAMFSPNRVWFITGTSSGLGKSLTGILLANGERVVATCRDPSVHDKLSSHYKDQLLAYKLDVTMEEQVKAALAAGVEKFGRIDVVVNNAGIGLFGEMESVPEEDARYIMELQFWGPIHVMKEAAHIFREINPSGDGGRIFNISTVGGYRANPVLSYYSASKFALEAATQSFLREMNPSWNIKGCILEPGGFRSEWSSGHNSKVIPPHPAYADPTSPTSLFRQVHGKIPFLGDPVKMGKAVLRLADLSMGVRSELAGVWIGEGVERSVTEHIATGALGNTPVELPLRVQLGSESLFLVKMQAQSTMDDAGQWAWISHSTNADDMDGENYVKQYLMGSGGFQDVDKALSS</sequence>
<dbReference type="PRINTS" id="PR00081">
    <property type="entry name" value="GDHRDH"/>
</dbReference>
<dbReference type="OrthoDB" id="1274115at2759"/>
<evidence type="ECO:0000256" key="3">
    <source>
        <dbReference type="ARBA" id="ARBA00022989"/>
    </source>
</evidence>
<dbReference type="Gene3D" id="1.20.1740.10">
    <property type="entry name" value="Amino acid/polyamine transporter I"/>
    <property type="match status" value="1"/>
</dbReference>
<evidence type="ECO:0000256" key="4">
    <source>
        <dbReference type="ARBA" id="ARBA00023136"/>
    </source>
</evidence>
<dbReference type="Proteomes" id="UP000799118">
    <property type="component" value="Unassembled WGS sequence"/>
</dbReference>
<feature type="transmembrane region" description="Helical" evidence="5">
    <location>
        <begin position="352"/>
        <end position="374"/>
    </location>
</feature>
<feature type="transmembrane region" description="Helical" evidence="5">
    <location>
        <begin position="206"/>
        <end position="223"/>
    </location>
</feature>
<dbReference type="InterPro" id="IPR050524">
    <property type="entry name" value="APC_YAT"/>
</dbReference>
<dbReference type="GO" id="GO:0016020">
    <property type="term" value="C:membrane"/>
    <property type="evidence" value="ECO:0007669"/>
    <property type="project" value="UniProtKB-SubCell"/>
</dbReference>
<dbReference type="GO" id="GO:0015171">
    <property type="term" value="F:amino acid transmembrane transporter activity"/>
    <property type="evidence" value="ECO:0007669"/>
    <property type="project" value="TreeGrafter"/>
</dbReference>
<keyword evidence="3 5" id="KW-1133">Transmembrane helix</keyword>
<dbReference type="PRINTS" id="PR00080">
    <property type="entry name" value="SDRFAMILY"/>
</dbReference>
<evidence type="ECO:0000259" key="6">
    <source>
        <dbReference type="Pfam" id="PF00324"/>
    </source>
</evidence>
<feature type="transmembrane region" description="Helical" evidence="5">
    <location>
        <begin position="483"/>
        <end position="506"/>
    </location>
</feature>
<dbReference type="Pfam" id="PF00106">
    <property type="entry name" value="adh_short"/>
    <property type="match status" value="1"/>
</dbReference>
<dbReference type="InterPro" id="IPR036291">
    <property type="entry name" value="NAD(P)-bd_dom_sf"/>
</dbReference>
<feature type="transmembrane region" description="Helical" evidence="5">
    <location>
        <begin position="257"/>
        <end position="277"/>
    </location>
</feature>
<dbReference type="Gene3D" id="3.40.50.720">
    <property type="entry name" value="NAD(P)-binding Rossmann-like Domain"/>
    <property type="match status" value="1"/>
</dbReference>
<feature type="transmembrane region" description="Helical" evidence="5">
    <location>
        <begin position="512"/>
        <end position="531"/>
    </location>
</feature>
<organism evidence="7 8">
    <name type="scientific">Gymnopus androsaceus JB14</name>
    <dbReference type="NCBI Taxonomy" id="1447944"/>
    <lineage>
        <taxon>Eukaryota</taxon>
        <taxon>Fungi</taxon>
        <taxon>Dikarya</taxon>
        <taxon>Basidiomycota</taxon>
        <taxon>Agaricomycotina</taxon>
        <taxon>Agaricomycetes</taxon>
        <taxon>Agaricomycetidae</taxon>
        <taxon>Agaricales</taxon>
        <taxon>Marasmiineae</taxon>
        <taxon>Omphalotaceae</taxon>
        <taxon>Gymnopus</taxon>
    </lineage>
</organism>
<dbReference type="CDD" id="cd05374">
    <property type="entry name" value="17beta-HSD-like_SDR_c"/>
    <property type="match status" value="1"/>
</dbReference>
<keyword evidence="8" id="KW-1185">Reference proteome</keyword>
<feature type="domain" description="Amino acid permease/ SLC12A" evidence="6">
    <location>
        <begin position="63"/>
        <end position="543"/>
    </location>
</feature>
<feature type="transmembrane region" description="Helical" evidence="5">
    <location>
        <begin position="131"/>
        <end position="152"/>
    </location>
</feature>
<protein>
    <recommendedName>
        <fullName evidence="6">Amino acid permease/ SLC12A domain-containing protein</fullName>
    </recommendedName>
</protein>
<feature type="transmembrane region" description="Helical" evidence="5">
    <location>
        <begin position="438"/>
        <end position="462"/>
    </location>
</feature>
<feature type="transmembrane region" description="Helical" evidence="5">
    <location>
        <begin position="172"/>
        <end position="194"/>
    </location>
</feature>
<feature type="transmembrane region" description="Helical" evidence="5">
    <location>
        <begin position="91"/>
        <end position="111"/>
    </location>
</feature>
<proteinExistence type="predicted"/>
<keyword evidence="2 5" id="KW-0812">Transmembrane</keyword>
<dbReference type="Pfam" id="PF00324">
    <property type="entry name" value="AA_permease"/>
    <property type="match status" value="1"/>
</dbReference>
<evidence type="ECO:0000313" key="8">
    <source>
        <dbReference type="Proteomes" id="UP000799118"/>
    </source>
</evidence>
<feature type="transmembrane region" description="Helical" evidence="5">
    <location>
        <begin position="408"/>
        <end position="426"/>
    </location>
</feature>